<dbReference type="InterPro" id="IPR050188">
    <property type="entry name" value="RluA_PseudoU_synthase"/>
</dbReference>
<feature type="non-terminal residue" evidence="3">
    <location>
        <position position="1"/>
    </location>
</feature>
<dbReference type="GO" id="GO:0009982">
    <property type="term" value="F:pseudouridine synthase activity"/>
    <property type="evidence" value="ECO:0007669"/>
    <property type="project" value="InterPro"/>
</dbReference>
<dbReference type="EMBL" id="DSDO01000371">
    <property type="protein sequence ID" value="HDR47141.1"/>
    <property type="molecule type" value="Genomic_DNA"/>
</dbReference>
<accession>A0A831LF00</accession>
<dbReference type="CDD" id="cd02869">
    <property type="entry name" value="PseudoU_synth_RluA_like"/>
    <property type="match status" value="1"/>
</dbReference>
<dbReference type="SUPFAM" id="SSF55120">
    <property type="entry name" value="Pseudouridine synthase"/>
    <property type="match status" value="1"/>
</dbReference>
<dbReference type="Proteomes" id="UP000886162">
    <property type="component" value="Unassembled WGS sequence"/>
</dbReference>
<organism evidence="3">
    <name type="scientific">Geoalkalibacter subterraneus</name>
    <dbReference type="NCBI Taxonomy" id="483547"/>
    <lineage>
        <taxon>Bacteria</taxon>
        <taxon>Pseudomonadati</taxon>
        <taxon>Thermodesulfobacteriota</taxon>
        <taxon>Desulfuromonadia</taxon>
        <taxon>Desulfuromonadales</taxon>
        <taxon>Geoalkalibacteraceae</taxon>
        <taxon>Geoalkalibacter</taxon>
    </lineage>
</organism>
<comment type="caution">
    <text evidence="3">The sequence shown here is derived from an EMBL/GenBank/DDBJ whole genome shotgun (WGS) entry which is preliminary data.</text>
</comment>
<dbReference type="Gene3D" id="3.30.2350.10">
    <property type="entry name" value="Pseudouridine synthase"/>
    <property type="match status" value="1"/>
</dbReference>
<dbReference type="GO" id="GO:0000455">
    <property type="term" value="P:enzyme-directed rRNA pseudouridine synthesis"/>
    <property type="evidence" value="ECO:0007669"/>
    <property type="project" value="TreeGrafter"/>
</dbReference>
<dbReference type="AlphaFoldDB" id="A0A831LF00"/>
<dbReference type="PANTHER" id="PTHR21600:SF87">
    <property type="entry name" value="RNA PSEUDOURIDYLATE SYNTHASE DOMAIN-CONTAINING PROTEIN 1"/>
    <property type="match status" value="1"/>
</dbReference>
<dbReference type="InterPro" id="IPR006224">
    <property type="entry name" value="PsdUridine_synth_RluA-like_CS"/>
</dbReference>
<reference evidence="3" key="1">
    <citation type="journal article" date="2020" name="mSystems">
        <title>Genome- and Community-Level Interaction Insights into Carbon Utilization and Element Cycling Functions of Hydrothermarchaeota in Hydrothermal Sediment.</title>
        <authorList>
            <person name="Zhou Z."/>
            <person name="Liu Y."/>
            <person name="Xu W."/>
            <person name="Pan J."/>
            <person name="Luo Z.H."/>
            <person name="Li M."/>
        </authorList>
    </citation>
    <scope>NUCLEOTIDE SEQUENCE [LARGE SCALE GENOMIC DNA]</scope>
    <source>
        <strain evidence="3">SpSt-1220</strain>
    </source>
</reference>
<dbReference type="GO" id="GO:0003723">
    <property type="term" value="F:RNA binding"/>
    <property type="evidence" value="ECO:0007669"/>
    <property type="project" value="InterPro"/>
</dbReference>
<dbReference type="Pfam" id="PF00849">
    <property type="entry name" value="PseudoU_synth_2"/>
    <property type="match status" value="1"/>
</dbReference>
<evidence type="ECO:0000313" key="3">
    <source>
        <dbReference type="EMBL" id="HDR47141.1"/>
    </source>
</evidence>
<dbReference type="InterPro" id="IPR006145">
    <property type="entry name" value="PsdUridine_synth_RsuA/RluA"/>
</dbReference>
<dbReference type="InterPro" id="IPR020103">
    <property type="entry name" value="PsdUridine_synth_cat_dom_sf"/>
</dbReference>
<dbReference type="PANTHER" id="PTHR21600">
    <property type="entry name" value="MITOCHONDRIAL RNA PSEUDOURIDINE SYNTHASE"/>
    <property type="match status" value="1"/>
</dbReference>
<comment type="similarity">
    <text evidence="1">Belongs to the pseudouridine synthase RluA family.</text>
</comment>
<proteinExistence type="inferred from homology"/>
<evidence type="ECO:0000256" key="1">
    <source>
        <dbReference type="ARBA" id="ARBA00010876"/>
    </source>
</evidence>
<evidence type="ECO:0000259" key="2">
    <source>
        <dbReference type="Pfam" id="PF00849"/>
    </source>
</evidence>
<name>A0A831LF00_9BACT</name>
<dbReference type="GO" id="GO:0140098">
    <property type="term" value="F:catalytic activity, acting on RNA"/>
    <property type="evidence" value="ECO:0007669"/>
    <property type="project" value="UniProtKB-ARBA"/>
</dbReference>
<sequence length="180" mass="19961">PVLLHRLDRDTSGLLLFARHEESNQSLYRQFFERRVEKSYLALDEGRPPASFSADDCLKSGVRGRTVVASGGQDAHTDFATLAYGSGAALVEAQPRTGRTHQIRVHLAAQGFPLLGDALYGGALFFKTARSHLAIPRHLLHAYRLRFQHPRTGEPLMLECPPPPDFSPVLSLFDNCSIKL</sequence>
<feature type="domain" description="Pseudouridine synthase RsuA/RluA-like" evidence="2">
    <location>
        <begin position="3"/>
        <end position="109"/>
    </location>
</feature>
<protein>
    <submittedName>
        <fullName evidence="3">RNA pseudouridine synthase</fullName>
    </submittedName>
</protein>
<gene>
    <name evidence="3" type="ORF">ENN94_05500</name>
</gene>
<dbReference type="PROSITE" id="PS01129">
    <property type="entry name" value="PSI_RLU"/>
    <property type="match status" value="1"/>
</dbReference>